<gene>
    <name evidence="1" type="ORF">ESO86_06430</name>
</gene>
<dbReference type="AlphaFoldDB" id="A0A4Q2JQ36"/>
<accession>A0A4Q2JQ36</accession>
<dbReference type="EMBL" id="SDPL01000085">
    <property type="protein sequence ID" value="RXZ48437.1"/>
    <property type="molecule type" value="Genomic_DNA"/>
</dbReference>
<name>A0A4Q2JQ36_9MICO</name>
<sequence>MSGLDVRSGGPHSVETESLIAEAVRLSAVAHLVDGWAGRAAALRVEAETVATSDPADRARGAAIDLDTAQAGFGSAGRAASVLSASLGLSATRYVMAEGLVAGLAEAGRRVAAGLLGVA</sequence>
<feature type="non-terminal residue" evidence="1">
    <location>
        <position position="119"/>
    </location>
</feature>
<proteinExistence type="predicted"/>
<dbReference type="RefSeq" id="WP_165307415.1">
    <property type="nucleotide sequence ID" value="NZ_SDPL01000085.1"/>
</dbReference>
<evidence type="ECO:0000313" key="1">
    <source>
        <dbReference type="EMBL" id="RXZ48437.1"/>
    </source>
</evidence>
<dbReference type="Proteomes" id="UP000292881">
    <property type="component" value="Unassembled WGS sequence"/>
</dbReference>
<reference evidence="1 2" key="1">
    <citation type="submission" date="2019-01" db="EMBL/GenBank/DDBJ databases">
        <authorList>
            <person name="Li J."/>
        </authorList>
    </citation>
    <scope>NUCLEOTIDE SEQUENCE [LARGE SCALE GENOMIC DNA]</scope>
    <source>
        <strain evidence="1 2">CGMCC 4.7180</strain>
    </source>
</reference>
<organism evidence="1 2">
    <name type="scientific">Agromyces binzhouensis</name>
    <dbReference type="NCBI Taxonomy" id="1817495"/>
    <lineage>
        <taxon>Bacteria</taxon>
        <taxon>Bacillati</taxon>
        <taxon>Actinomycetota</taxon>
        <taxon>Actinomycetes</taxon>
        <taxon>Micrococcales</taxon>
        <taxon>Microbacteriaceae</taxon>
        <taxon>Agromyces</taxon>
    </lineage>
</organism>
<protein>
    <submittedName>
        <fullName evidence="1">Uncharacterized protein</fullName>
    </submittedName>
</protein>
<evidence type="ECO:0000313" key="2">
    <source>
        <dbReference type="Proteomes" id="UP000292881"/>
    </source>
</evidence>
<comment type="caution">
    <text evidence="1">The sequence shown here is derived from an EMBL/GenBank/DDBJ whole genome shotgun (WGS) entry which is preliminary data.</text>
</comment>
<keyword evidence="2" id="KW-1185">Reference proteome</keyword>